<evidence type="ECO:0000256" key="1">
    <source>
        <dbReference type="ARBA" id="ARBA00007072"/>
    </source>
</evidence>
<sequence>MNHVFSPSARTVPALTAAVLAASCLTACSGAGGDHAPAAVRVNQVGYVSGEKKFAYAMGDGKQLADAEFDVLDERGDRVGHGRLGPSLGGWNSTYTAVRAIDLSSVDRTGTYRLRLVGADAGAETRFRVAPARRLLDPLRADTVRFFGTQRDGEEVLADATGRVPSHLTDERARVYEPPRTGSEADGTTAGPEPAEAAGPVDVSGGWFDAGDFLKFTHTTSYVVAQMLSTVRDTPSVPGLREEARHGLRWLDRMWDGATGTLYAQVGLGSGGEEIRGDHDVWRLPEEDDRLTVAPGDADYLIKYRPVFRANEPGEPISPNLAGRVSAAFALAAQTEAAEHPAEARAWLDKAAAVYARADTRPDRGALVTTTPADYYQERTWRDDMEWAAVELSRGADALGDARRSRWSEEAAAWARAALREERGGTLGPADVGALAHADVLTSADPDAGLAAALKAELRRQVETGRKRAASDPFRSGVVPGDFDAVPNTFGLLATAELYARVTGDHRYDDFAARQLAWVFGANAWGTSFVVGAGDLYPHCLQHQVANLAMSRTGGGDILRGAVVNGPNDADLLKEPDTFDGARPCSFAPEGGPWSRFDGRGAGYVDDVRAWQTVEPADDFASTALYALSLTAARA</sequence>
<name>A0ABW8B7Z2_9ACTN</name>
<keyword evidence="3" id="KW-0119">Carbohydrate metabolism</keyword>
<evidence type="ECO:0000256" key="2">
    <source>
        <dbReference type="ARBA" id="ARBA00022801"/>
    </source>
</evidence>
<dbReference type="Proteomes" id="UP001614264">
    <property type="component" value="Unassembled WGS sequence"/>
</dbReference>
<evidence type="ECO:0000256" key="6">
    <source>
        <dbReference type="SAM" id="MobiDB-lite"/>
    </source>
</evidence>
<keyword evidence="2 10" id="KW-0378">Hydrolase</keyword>
<accession>A0ABW8B7Z2</accession>
<evidence type="ECO:0000313" key="10">
    <source>
        <dbReference type="EMBL" id="MFI7870291.1"/>
    </source>
</evidence>
<feature type="region of interest" description="Disordered" evidence="6">
    <location>
        <begin position="173"/>
        <end position="199"/>
    </location>
</feature>
<dbReference type="Pfam" id="PF02927">
    <property type="entry name" value="CelD_N"/>
    <property type="match status" value="1"/>
</dbReference>
<keyword evidence="4" id="KW-0326">Glycosidase</keyword>
<dbReference type="PANTHER" id="PTHR22298">
    <property type="entry name" value="ENDO-1,4-BETA-GLUCANASE"/>
    <property type="match status" value="1"/>
</dbReference>
<dbReference type="SUPFAM" id="SSF48208">
    <property type="entry name" value="Six-hairpin glycosidases"/>
    <property type="match status" value="1"/>
</dbReference>
<dbReference type="InterPro" id="IPR013783">
    <property type="entry name" value="Ig-like_fold"/>
</dbReference>
<keyword evidence="5" id="KW-0624">Polysaccharide degradation</keyword>
<dbReference type="InterPro" id="IPR008928">
    <property type="entry name" value="6-hairpin_glycosidase_sf"/>
</dbReference>
<feature type="compositionally biased region" description="Low complexity" evidence="6">
    <location>
        <begin position="187"/>
        <end position="199"/>
    </location>
</feature>
<dbReference type="SUPFAM" id="SSF81296">
    <property type="entry name" value="E set domains"/>
    <property type="match status" value="1"/>
</dbReference>
<feature type="domain" description="Cellulase Ig-like" evidence="9">
    <location>
        <begin position="37"/>
        <end position="118"/>
    </location>
</feature>
<evidence type="ECO:0000256" key="5">
    <source>
        <dbReference type="ARBA" id="ARBA00023326"/>
    </source>
</evidence>
<protein>
    <submittedName>
        <fullName evidence="10">Glycoside hydrolase family 9 protein</fullName>
    </submittedName>
</protein>
<dbReference type="InterPro" id="IPR012341">
    <property type="entry name" value="6hp_glycosidase-like_sf"/>
</dbReference>
<reference evidence="10 11" key="1">
    <citation type="submission" date="2024-07" db="EMBL/GenBank/DDBJ databases">
        <title>Whole genome sequencing of Prodigiosin pigment-producing Streptomyces salinarius isolated from rhizosphere soil of Arachis hypogaea.</title>
        <authorList>
            <person name="Vidhya A."/>
            <person name="Ramya S."/>
        </authorList>
    </citation>
    <scope>NUCLEOTIDE SEQUENCE [LARGE SCALE GENOMIC DNA]</scope>
    <source>
        <strain evidence="10 11">VRMG2420</strain>
    </source>
</reference>
<evidence type="ECO:0000313" key="11">
    <source>
        <dbReference type="Proteomes" id="UP001614264"/>
    </source>
</evidence>
<comment type="caution">
    <text evidence="10">The sequence shown here is derived from an EMBL/GenBank/DDBJ whole genome shotgun (WGS) entry which is preliminary data.</text>
</comment>
<evidence type="ECO:0000259" key="8">
    <source>
        <dbReference type="Pfam" id="PF00759"/>
    </source>
</evidence>
<dbReference type="Gene3D" id="1.50.10.10">
    <property type="match status" value="1"/>
</dbReference>
<dbReference type="CDD" id="cd02850">
    <property type="entry name" value="E_set_Cellulase_N"/>
    <property type="match status" value="1"/>
</dbReference>
<gene>
    <name evidence="10" type="ORF">AB4829_06755</name>
</gene>
<keyword evidence="7" id="KW-0732">Signal</keyword>
<evidence type="ECO:0000256" key="7">
    <source>
        <dbReference type="SAM" id="SignalP"/>
    </source>
</evidence>
<dbReference type="InterPro" id="IPR004197">
    <property type="entry name" value="Cellulase_Ig-like"/>
</dbReference>
<proteinExistence type="inferred from homology"/>
<dbReference type="Pfam" id="PF00759">
    <property type="entry name" value="Glyco_hydro_9"/>
    <property type="match status" value="1"/>
</dbReference>
<evidence type="ECO:0000259" key="9">
    <source>
        <dbReference type="Pfam" id="PF02927"/>
    </source>
</evidence>
<dbReference type="Gene3D" id="2.60.40.10">
    <property type="entry name" value="Immunoglobulins"/>
    <property type="match status" value="1"/>
</dbReference>
<dbReference type="RefSeq" id="WP_399591489.1">
    <property type="nucleotide sequence ID" value="NZ_JBITPR010000022.1"/>
</dbReference>
<dbReference type="GO" id="GO:0016787">
    <property type="term" value="F:hydrolase activity"/>
    <property type="evidence" value="ECO:0007669"/>
    <property type="project" value="UniProtKB-KW"/>
</dbReference>
<dbReference type="InterPro" id="IPR014756">
    <property type="entry name" value="Ig_E-set"/>
</dbReference>
<feature type="signal peptide" evidence="7">
    <location>
        <begin position="1"/>
        <end position="21"/>
    </location>
</feature>
<dbReference type="EMBL" id="JBITPR010000022">
    <property type="protein sequence ID" value="MFI7870291.1"/>
    <property type="molecule type" value="Genomic_DNA"/>
</dbReference>
<dbReference type="InterPro" id="IPR001701">
    <property type="entry name" value="Glyco_hydro_9"/>
</dbReference>
<evidence type="ECO:0000256" key="4">
    <source>
        <dbReference type="ARBA" id="ARBA00023295"/>
    </source>
</evidence>
<comment type="similarity">
    <text evidence="1">Belongs to the glycosyl hydrolase 9 (cellulase E) family.</text>
</comment>
<evidence type="ECO:0000256" key="3">
    <source>
        <dbReference type="ARBA" id="ARBA00023277"/>
    </source>
</evidence>
<feature type="domain" description="Glycoside hydrolase family 9" evidence="8">
    <location>
        <begin position="140"/>
        <end position="628"/>
    </location>
</feature>
<organism evidence="10 11">
    <name type="scientific">Streptomyces salinarius</name>
    <dbReference type="NCBI Taxonomy" id="2762598"/>
    <lineage>
        <taxon>Bacteria</taxon>
        <taxon>Bacillati</taxon>
        <taxon>Actinomycetota</taxon>
        <taxon>Actinomycetes</taxon>
        <taxon>Kitasatosporales</taxon>
        <taxon>Streptomycetaceae</taxon>
        <taxon>Streptomyces</taxon>
    </lineage>
</organism>
<keyword evidence="11" id="KW-1185">Reference proteome</keyword>
<feature type="chain" id="PRO_5047306955" evidence="7">
    <location>
        <begin position="22"/>
        <end position="635"/>
    </location>
</feature>